<dbReference type="STRING" id="589382.SAMN04489721_1816"/>
<keyword evidence="4" id="KW-1185">Reference proteome</keyword>
<sequence length="78" mass="8090">MTTASGDAGEAASSIDLKFLTRDVSAEEAAAVTAVIVAAVGEVQAAPPPPGRSEWAHLRGAVRPHVEVGPRRWAMSVR</sequence>
<dbReference type="Proteomes" id="UP000893823">
    <property type="component" value="Unassembled WGS sequence"/>
</dbReference>
<organism evidence="2 3">
    <name type="scientific">Agromyces flavus</name>
    <dbReference type="NCBI Taxonomy" id="589382"/>
    <lineage>
        <taxon>Bacteria</taxon>
        <taxon>Bacillati</taxon>
        <taxon>Actinomycetota</taxon>
        <taxon>Actinomycetes</taxon>
        <taxon>Micrococcales</taxon>
        <taxon>Microbacteriaceae</taxon>
        <taxon>Agromyces</taxon>
    </lineage>
</organism>
<evidence type="ECO:0000313" key="1">
    <source>
        <dbReference type="EMBL" id="MCP2368186.1"/>
    </source>
</evidence>
<accession>A0A1H1ULJ4</accession>
<evidence type="ECO:0000313" key="4">
    <source>
        <dbReference type="Proteomes" id="UP000893823"/>
    </source>
</evidence>
<dbReference type="GO" id="GO:0004658">
    <property type="term" value="F:propionyl-CoA carboxylase activity"/>
    <property type="evidence" value="ECO:0007669"/>
    <property type="project" value="InterPro"/>
</dbReference>
<dbReference type="Proteomes" id="UP000199482">
    <property type="component" value="Chromosome I"/>
</dbReference>
<dbReference type="Pfam" id="PF13822">
    <property type="entry name" value="ACC_epsilon"/>
    <property type="match status" value="1"/>
</dbReference>
<reference evidence="2" key="2">
    <citation type="submission" date="2016-10" db="EMBL/GenBank/DDBJ databases">
        <authorList>
            <person name="de Groot N.N."/>
        </authorList>
    </citation>
    <scope>NUCLEOTIDE SEQUENCE [LARGE SCALE GENOMIC DNA]</scope>
    <source>
        <strain evidence="2">CPCC 202695</strain>
    </source>
</reference>
<dbReference type="AlphaFoldDB" id="A0A1H1ULJ4"/>
<dbReference type="InterPro" id="IPR032716">
    <property type="entry name" value="ACC_epsilon"/>
</dbReference>
<gene>
    <name evidence="1" type="ORF">BCL57_002359</name>
    <name evidence="2" type="ORF">SAMN04489721_1816</name>
</gene>
<proteinExistence type="predicted"/>
<dbReference type="GO" id="GO:0003989">
    <property type="term" value="F:acetyl-CoA carboxylase activity"/>
    <property type="evidence" value="ECO:0007669"/>
    <property type="project" value="InterPro"/>
</dbReference>
<evidence type="ECO:0000313" key="2">
    <source>
        <dbReference type="EMBL" id="SDS73345.1"/>
    </source>
</evidence>
<dbReference type="EMBL" id="SODL02000004">
    <property type="protein sequence ID" value="MCP2368186.1"/>
    <property type="molecule type" value="Genomic_DNA"/>
</dbReference>
<reference evidence="3" key="1">
    <citation type="submission" date="2016-10" db="EMBL/GenBank/DDBJ databases">
        <authorList>
            <person name="Varghese N."/>
            <person name="Submissions S."/>
        </authorList>
    </citation>
    <scope>NUCLEOTIDE SEQUENCE [LARGE SCALE GENOMIC DNA]</scope>
    <source>
        <strain evidence="3">CPCC 202695</strain>
    </source>
</reference>
<evidence type="ECO:0000313" key="3">
    <source>
        <dbReference type="Proteomes" id="UP000199482"/>
    </source>
</evidence>
<dbReference type="RefSeq" id="WP_092671239.1">
    <property type="nucleotide sequence ID" value="NZ_BMDN01000004.1"/>
</dbReference>
<dbReference type="EMBL" id="LT629755">
    <property type="protein sequence ID" value="SDS73345.1"/>
    <property type="molecule type" value="Genomic_DNA"/>
</dbReference>
<name>A0A1H1ULJ4_9MICO</name>
<reference evidence="1" key="3">
    <citation type="submission" date="2022-06" db="EMBL/GenBank/DDBJ databases">
        <title>Genomic Encyclopedia of Type Strains, Phase III (KMG-III): the genomes of soil and plant-associated and newly described type strains.</title>
        <authorList>
            <person name="Whitman W."/>
        </authorList>
    </citation>
    <scope>NUCLEOTIDE SEQUENCE</scope>
    <source>
        <strain evidence="1">CPCC 202695</strain>
    </source>
</reference>
<protein>
    <submittedName>
        <fullName evidence="2">Acyl-CoA carboxylase epsilon subunit</fullName>
    </submittedName>
</protein>